<sequence>GRVEMWRGSGRLGLSVAAPFVRRCPSNLALTPFPHPAHRTQRADLPHWALGQDFTPSYTAGYRQGPVRRTRPKCP</sequence>
<evidence type="ECO:0000313" key="1">
    <source>
        <dbReference type="EMBL" id="PMS15156.1"/>
    </source>
</evidence>
<comment type="caution">
    <text evidence="1">The sequence shown here is derived from an EMBL/GenBank/DDBJ whole genome shotgun (WGS) entry which is preliminary data.</text>
</comment>
<evidence type="ECO:0000313" key="2">
    <source>
        <dbReference type="Proteomes" id="UP000235347"/>
    </source>
</evidence>
<organism evidence="1 2">
    <name type="scientific">Trinickia soli</name>
    <dbReference type="NCBI Taxonomy" id="380675"/>
    <lineage>
        <taxon>Bacteria</taxon>
        <taxon>Pseudomonadati</taxon>
        <taxon>Pseudomonadota</taxon>
        <taxon>Betaproteobacteria</taxon>
        <taxon>Burkholderiales</taxon>
        <taxon>Burkholderiaceae</taxon>
        <taxon>Trinickia</taxon>
    </lineage>
</organism>
<dbReference type="EMBL" id="PNYB01000061">
    <property type="protein sequence ID" value="PMS15156.1"/>
    <property type="molecule type" value="Genomic_DNA"/>
</dbReference>
<dbReference type="AlphaFoldDB" id="A0A2N7VDB9"/>
<dbReference type="Proteomes" id="UP000235347">
    <property type="component" value="Unassembled WGS sequence"/>
</dbReference>
<reference evidence="1 2" key="1">
    <citation type="submission" date="2018-01" db="EMBL/GenBank/DDBJ databases">
        <title>Whole genome analyses suggest that Burkholderia sensu lato contains two further novel genera in the rhizoxinica-symbiotica group Mycetohabitans gen. nov., and Trinickia gen. nov.: implications for the evolution of diazotrophy and nodulation in the Burkholderiaceae.</title>
        <authorList>
            <person name="Estrada-de los Santos P."/>
            <person name="Palmer M."/>
            <person name="Chavez-Ramirez B."/>
            <person name="Beukes C."/>
            <person name="Steenkamp E.T."/>
            <person name="Hirsch A.M."/>
            <person name="Manyaka P."/>
            <person name="Maluk M."/>
            <person name="Lafos M."/>
            <person name="Crook M."/>
            <person name="Gross E."/>
            <person name="Simon M.F."/>
            <person name="Bueno dos Reis Junior F."/>
            <person name="Poole P.S."/>
            <person name="Venter S.N."/>
            <person name="James E.K."/>
        </authorList>
    </citation>
    <scope>NUCLEOTIDE SEQUENCE [LARGE SCALE GENOMIC DNA]</scope>
    <source>
        <strain evidence="1 2">GP25-8</strain>
    </source>
</reference>
<keyword evidence="2" id="KW-1185">Reference proteome</keyword>
<name>A0A2N7VDB9_9BURK</name>
<feature type="non-terminal residue" evidence="1">
    <location>
        <position position="1"/>
    </location>
</feature>
<gene>
    <name evidence="1" type="ORF">C0Z19_27660</name>
</gene>
<accession>A0A2N7VDB9</accession>
<proteinExistence type="predicted"/>
<protein>
    <submittedName>
        <fullName evidence="1">Protein-disulfide reductase</fullName>
    </submittedName>
</protein>